<accession>A0A2S5CQY2</accession>
<dbReference type="EMBL" id="PGFZ01000001">
    <property type="protein sequence ID" value="POZ53157.1"/>
    <property type="molecule type" value="Genomic_DNA"/>
</dbReference>
<comment type="caution">
    <text evidence="2">The sequence shown here is derived from an EMBL/GenBank/DDBJ whole genome shotgun (WGS) entry which is preliminary data.</text>
</comment>
<feature type="domain" description="PIN" evidence="1">
    <location>
        <begin position="4"/>
        <end position="131"/>
    </location>
</feature>
<dbReference type="Proteomes" id="UP000237423">
    <property type="component" value="Unassembled WGS sequence"/>
</dbReference>
<dbReference type="InterPro" id="IPR002716">
    <property type="entry name" value="PIN_dom"/>
</dbReference>
<dbReference type="AlphaFoldDB" id="A0A2S5CQY2"/>
<dbReference type="RefSeq" id="WP_103972973.1">
    <property type="nucleotide sequence ID" value="NZ_PGFZ01000001.1"/>
</dbReference>
<evidence type="ECO:0000313" key="3">
    <source>
        <dbReference type="Proteomes" id="UP000237423"/>
    </source>
</evidence>
<evidence type="ECO:0000313" key="2">
    <source>
        <dbReference type="EMBL" id="POZ53157.1"/>
    </source>
</evidence>
<protein>
    <recommendedName>
        <fullName evidence="1">PIN domain-containing protein</fullName>
    </recommendedName>
</protein>
<dbReference type="SUPFAM" id="SSF88723">
    <property type="entry name" value="PIN domain-like"/>
    <property type="match status" value="1"/>
</dbReference>
<gene>
    <name evidence="2" type="ORF">AADEFJLK_00172</name>
</gene>
<dbReference type="InterPro" id="IPR039018">
    <property type="entry name" value="VapC20-like"/>
</dbReference>
<evidence type="ECO:0000259" key="1">
    <source>
        <dbReference type="Pfam" id="PF01850"/>
    </source>
</evidence>
<proteinExistence type="predicted"/>
<dbReference type="InterPro" id="IPR029060">
    <property type="entry name" value="PIN-like_dom_sf"/>
</dbReference>
<name>A0A2S5CQY2_9GAMM</name>
<dbReference type="Gene3D" id="3.40.50.1010">
    <property type="entry name" value="5'-nuclease"/>
    <property type="match status" value="1"/>
</dbReference>
<dbReference type="PANTHER" id="PTHR42188">
    <property type="entry name" value="23S RRNA-SPECIFIC ENDONUCLEASE VAPC20"/>
    <property type="match status" value="1"/>
</dbReference>
<dbReference type="GO" id="GO:0004521">
    <property type="term" value="F:RNA endonuclease activity"/>
    <property type="evidence" value="ECO:0007669"/>
    <property type="project" value="InterPro"/>
</dbReference>
<organism evidence="2 3">
    <name type="scientific">Methylovulum psychrotolerans</name>
    <dbReference type="NCBI Taxonomy" id="1704499"/>
    <lineage>
        <taxon>Bacteria</taxon>
        <taxon>Pseudomonadati</taxon>
        <taxon>Pseudomonadota</taxon>
        <taxon>Gammaproteobacteria</taxon>
        <taxon>Methylococcales</taxon>
        <taxon>Methylococcaceae</taxon>
        <taxon>Methylovulum</taxon>
    </lineage>
</organism>
<dbReference type="PANTHER" id="PTHR42188:SF1">
    <property type="entry name" value="23S RRNA-SPECIFIC ENDONUCLEASE VAPC20"/>
    <property type="match status" value="1"/>
</dbReference>
<reference evidence="2 3" key="1">
    <citation type="submission" date="2017-11" db="EMBL/GenBank/DDBJ databases">
        <title>Draft Genome Sequence of Methylobacter psychrotolerans Sph1T, an Obligate Methanotroph from Low-Temperature Environments.</title>
        <authorList>
            <person name="Oshkin I.Y."/>
            <person name="Miroshnikov K."/>
            <person name="Belova S.E."/>
            <person name="Korzhenkov A."/>
            <person name="Toshchakov S.V."/>
            <person name="Dedysh S.N."/>
        </authorList>
    </citation>
    <scope>NUCLEOTIDE SEQUENCE [LARGE SCALE GENOMIC DNA]</scope>
    <source>
        <strain evidence="2 3">Sph1</strain>
    </source>
</reference>
<dbReference type="Pfam" id="PF01850">
    <property type="entry name" value="PIN"/>
    <property type="match status" value="1"/>
</dbReference>
<dbReference type="GO" id="GO:0016075">
    <property type="term" value="P:rRNA catabolic process"/>
    <property type="evidence" value="ECO:0007669"/>
    <property type="project" value="TreeGrafter"/>
</dbReference>
<sequence length="136" mass="15285">MNTVFVDTAALIALGNERDSFHSAAWQIQQALVRSQTRFISSDFVVAEFCNAFSRVKLRATAVQMVNGMYQSRAWTVVAINESLMAKSLELFTQMRGKEWGLVDCSSIIIARDKQLTRVFTADKHFEQAGFAILLT</sequence>